<dbReference type="InterPro" id="IPR036390">
    <property type="entry name" value="WH_DNA-bd_sf"/>
</dbReference>
<evidence type="ECO:0000259" key="4">
    <source>
        <dbReference type="PROSITE" id="PS51077"/>
    </source>
</evidence>
<dbReference type="Gene3D" id="1.10.10.10">
    <property type="entry name" value="Winged helix-like DNA-binding domain superfamily/Winged helix DNA-binding domain"/>
    <property type="match status" value="1"/>
</dbReference>
<keyword evidence="1" id="KW-0805">Transcription regulation</keyword>
<keyword evidence="2" id="KW-0238">DNA-binding</keyword>
<dbReference type="InterPro" id="IPR029016">
    <property type="entry name" value="GAF-like_dom_sf"/>
</dbReference>
<feature type="domain" description="IclR-ED" evidence="5">
    <location>
        <begin position="77"/>
        <end position="258"/>
    </location>
</feature>
<dbReference type="SUPFAM" id="SSF46785">
    <property type="entry name" value="Winged helix' DNA-binding domain"/>
    <property type="match status" value="1"/>
</dbReference>
<dbReference type="GO" id="GO:0003700">
    <property type="term" value="F:DNA-binding transcription factor activity"/>
    <property type="evidence" value="ECO:0007669"/>
    <property type="project" value="TreeGrafter"/>
</dbReference>
<sequence length="266" mass="29384">MPRKPTESRSSPSNRSVERALLILRAFRPGVAALGNAELVELTGLPRSTISRLTQTLVENGFLQYELQRGTYRLGPPLLSLAHALRLESEILKLAQPLMREIAEGHKINVGLAVADQTDMVYLESVRKNRSGLFRHVTSGSRVPIEITSLGQAYLSTLSGPALEALLDRLKPRHPKNWKQVRAAIANARKAVHNRGVCQASWQAGITSIALPLDLEDQPPYVFNISFASQDFTAGQIESELTPLLEGLLQKIREQLAQVRSLEDLS</sequence>
<evidence type="ECO:0000256" key="2">
    <source>
        <dbReference type="ARBA" id="ARBA00023125"/>
    </source>
</evidence>
<evidence type="ECO:0000313" key="7">
    <source>
        <dbReference type="Proteomes" id="UP000517547"/>
    </source>
</evidence>
<dbReference type="EMBL" id="JACAQE010000010">
    <property type="protein sequence ID" value="NWC17860.1"/>
    <property type="molecule type" value="Genomic_DNA"/>
</dbReference>
<dbReference type="InterPro" id="IPR050707">
    <property type="entry name" value="HTH_MetabolicPath_Reg"/>
</dbReference>
<dbReference type="AlphaFoldDB" id="A0A7Y8CG54"/>
<dbReference type="InterPro" id="IPR014757">
    <property type="entry name" value="Tscrpt_reg_IclR_C"/>
</dbReference>
<dbReference type="PANTHER" id="PTHR30136">
    <property type="entry name" value="HELIX-TURN-HELIX TRANSCRIPTIONAL REGULATOR, ICLR FAMILY"/>
    <property type="match status" value="1"/>
</dbReference>
<comment type="caution">
    <text evidence="6">The sequence shown here is derived from an EMBL/GenBank/DDBJ whole genome shotgun (WGS) entry which is preliminary data.</text>
</comment>
<dbReference type="Pfam" id="PF09339">
    <property type="entry name" value="HTH_IclR"/>
    <property type="match status" value="1"/>
</dbReference>
<dbReference type="PANTHER" id="PTHR30136:SF33">
    <property type="entry name" value="TRANSCRIPTIONAL REGULATORY PROTEIN"/>
    <property type="match status" value="1"/>
</dbReference>
<dbReference type="InterPro" id="IPR005471">
    <property type="entry name" value="Tscrpt_reg_IclR_N"/>
</dbReference>
<keyword evidence="3" id="KW-0804">Transcription</keyword>
<dbReference type="RefSeq" id="WP_017128822.1">
    <property type="nucleotide sequence ID" value="NZ_JACAOR010000010.1"/>
</dbReference>
<accession>A0A7Y8CG54</accession>
<dbReference type="Proteomes" id="UP000517547">
    <property type="component" value="Unassembled WGS sequence"/>
</dbReference>
<evidence type="ECO:0000256" key="3">
    <source>
        <dbReference type="ARBA" id="ARBA00023163"/>
    </source>
</evidence>
<dbReference type="PROSITE" id="PS51078">
    <property type="entry name" value="ICLR_ED"/>
    <property type="match status" value="1"/>
</dbReference>
<dbReference type="PROSITE" id="PS51077">
    <property type="entry name" value="HTH_ICLR"/>
    <property type="match status" value="1"/>
</dbReference>
<dbReference type="GO" id="GO:0045892">
    <property type="term" value="P:negative regulation of DNA-templated transcription"/>
    <property type="evidence" value="ECO:0007669"/>
    <property type="project" value="TreeGrafter"/>
</dbReference>
<dbReference type="SMART" id="SM00346">
    <property type="entry name" value="HTH_ICLR"/>
    <property type="match status" value="1"/>
</dbReference>
<evidence type="ECO:0000259" key="5">
    <source>
        <dbReference type="PROSITE" id="PS51078"/>
    </source>
</evidence>
<organism evidence="6 7">
    <name type="scientific">Pseudomonas gingeri</name>
    <dbReference type="NCBI Taxonomy" id="117681"/>
    <lineage>
        <taxon>Bacteria</taxon>
        <taxon>Pseudomonadati</taxon>
        <taxon>Pseudomonadota</taxon>
        <taxon>Gammaproteobacteria</taxon>
        <taxon>Pseudomonadales</taxon>
        <taxon>Pseudomonadaceae</taxon>
        <taxon>Pseudomonas</taxon>
    </lineage>
</organism>
<reference evidence="6 7" key="1">
    <citation type="submission" date="2020-04" db="EMBL/GenBank/DDBJ databases">
        <title>Molecular characterization of pseudomonads from Agaricus bisporus reveal novel blotch 2 pathogens in Western Europe.</title>
        <authorList>
            <person name="Taparia T."/>
            <person name="Krijger M."/>
            <person name="Haynes E."/>
            <person name="Elpinstone J.G."/>
            <person name="Noble R."/>
            <person name="Van Der Wolf J."/>
        </authorList>
    </citation>
    <scope>NUCLEOTIDE SEQUENCE [LARGE SCALE GENOMIC DNA]</scope>
    <source>
        <strain evidence="6 7">IPO3738</strain>
    </source>
</reference>
<feature type="domain" description="HTH iclR-type" evidence="4">
    <location>
        <begin position="14"/>
        <end position="76"/>
    </location>
</feature>
<dbReference type="Pfam" id="PF01614">
    <property type="entry name" value="IclR_C"/>
    <property type="match status" value="1"/>
</dbReference>
<evidence type="ECO:0000313" key="6">
    <source>
        <dbReference type="EMBL" id="NWC17860.1"/>
    </source>
</evidence>
<proteinExistence type="predicted"/>
<dbReference type="Gene3D" id="3.30.450.40">
    <property type="match status" value="1"/>
</dbReference>
<dbReference type="GeneID" id="57662469"/>
<dbReference type="GO" id="GO:0003677">
    <property type="term" value="F:DNA binding"/>
    <property type="evidence" value="ECO:0007669"/>
    <property type="project" value="UniProtKB-KW"/>
</dbReference>
<name>A0A7Y8CG54_9PSED</name>
<dbReference type="SUPFAM" id="SSF55781">
    <property type="entry name" value="GAF domain-like"/>
    <property type="match status" value="1"/>
</dbReference>
<dbReference type="InterPro" id="IPR036388">
    <property type="entry name" value="WH-like_DNA-bd_sf"/>
</dbReference>
<protein>
    <submittedName>
        <fullName evidence="6">IclR family transcriptional regulator</fullName>
    </submittedName>
</protein>
<evidence type="ECO:0000256" key="1">
    <source>
        <dbReference type="ARBA" id="ARBA00023015"/>
    </source>
</evidence>
<gene>
    <name evidence="6" type="ORF">HX845_29680</name>
</gene>